<keyword evidence="8" id="KW-0560">Oxidoreductase</keyword>
<dbReference type="Gene3D" id="3.30.40.10">
    <property type="entry name" value="Zinc/RING finger domain, C3HC4 (zinc finger)"/>
    <property type="match status" value="1"/>
</dbReference>
<keyword evidence="8" id="KW-0808">Transferase</keyword>
<dbReference type="InterPro" id="IPR027370">
    <property type="entry name" value="Znf-RING_euk"/>
</dbReference>
<dbReference type="PROSITE" id="PS50089">
    <property type="entry name" value="ZF_RING_2"/>
    <property type="match status" value="1"/>
</dbReference>
<dbReference type="InterPro" id="IPR013083">
    <property type="entry name" value="Znf_RING/FYVE/PHD"/>
</dbReference>
<keyword evidence="3" id="KW-0862">Zinc</keyword>
<reference evidence="8 9" key="1">
    <citation type="submission" date="2024-05" db="EMBL/GenBank/DDBJ databases">
        <title>A draft genome resource for the thread blight pathogen Marasmius tenuissimus strain MS-2.</title>
        <authorList>
            <person name="Yulfo-Soto G.E."/>
            <person name="Baruah I.K."/>
            <person name="Amoako-Attah I."/>
            <person name="Bukari Y."/>
            <person name="Meinhardt L.W."/>
            <person name="Bailey B.A."/>
            <person name="Cohen S.P."/>
        </authorList>
    </citation>
    <scope>NUCLEOTIDE SEQUENCE [LARGE SCALE GENOMIC DNA]</scope>
    <source>
        <strain evidence="8 9">MS-2</strain>
    </source>
</reference>
<evidence type="ECO:0000256" key="3">
    <source>
        <dbReference type="ARBA" id="ARBA00022833"/>
    </source>
</evidence>
<sequence length="252" mass="28547">MPTRTPTRTRRARGRTAPYASLSSPTQPIAPPETPLTPPETPVQHRVLRSSRRQQHETPNVKNSISTDKKGKNAHPEEPQEVLEGVEEASNEESSEEKELMKEEVALLRRLGPIAIRAIDIEERKSKIAAFKREMAEQTPTFECPKCQQIFHTPTLLDCGHEFCAQCMLSYRYGSEVRGNQRRPENCPDPSCAKLILAGPVQNNRLREATAKFAEMEGKERGSDWGDCYWPSLSTELDEDFEAEFRKITQGL</sequence>
<proteinExistence type="predicted"/>
<evidence type="ECO:0000259" key="6">
    <source>
        <dbReference type="PROSITE" id="PS50089"/>
    </source>
</evidence>
<name>A0ABR2ZPH3_9AGAR</name>
<dbReference type="SUPFAM" id="SSF57850">
    <property type="entry name" value="RING/U-box"/>
    <property type="match status" value="1"/>
</dbReference>
<feature type="domain" description="RING-type" evidence="6">
    <location>
        <begin position="144"/>
        <end position="188"/>
    </location>
</feature>
<keyword evidence="1" id="KW-0479">Metal-binding</keyword>
<evidence type="ECO:0000256" key="2">
    <source>
        <dbReference type="ARBA" id="ARBA00022771"/>
    </source>
</evidence>
<organism evidence="8 9">
    <name type="scientific">Marasmius tenuissimus</name>
    <dbReference type="NCBI Taxonomy" id="585030"/>
    <lineage>
        <taxon>Eukaryota</taxon>
        <taxon>Fungi</taxon>
        <taxon>Dikarya</taxon>
        <taxon>Basidiomycota</taxon>
        <taxon>Agaricomycotina</taxon>
        <taxon>Agaricomycetes</taxon>
        <taxon>Agaricomycetidae</taxon>
        <taxon>Agaricales</taxon>
        <taxon>Marasmiineae</taxon>
        <taxon>Marasmiaceae</taxon>
        <taxon>Marasmius</taxon>
    </lineage>
</organism>
<dbReference type="EMBL" id="JBBXMP010000096">
    <property type="protein sequence ID" value="KAL0062779.1"/>
    <property type="molecule type" value="Genomic_DNA"/>
</dbReference>
<keyword evidence="8" id="KW-0503">Monooxygenase</keyword>
<evidence type="ECO:0000256" key="4">
    <source>
        <dbReference type="PROSITE-ProRule" id="PRU00175"/>
    </source>
</evidence>
<dbReference type="InterPro" id="IPR017907">
    <property type="entry name" value="Znf_RING_CS"/>
</dbReference>
<evidence type="ECO:0000313" key="8">
    <source>
        <dbReference type="EMBL" id="KAL0062814.1"/>
    </source>
</evidence>
<feature type="compositionally biased region" description="Pro residues" evidence="5">
    <location>
        <begin position="28"/>
        <end position="41"/>
    </location>
</feature>
<evidence type="ECO:0000256" key="5">
    <source>
        <dbReference type="SAM" id="MobiDB-lite"/>
    </source>
</evidence>
<feature type="compositionally biased region" description="Polar residues" evidence="5">
    <location>
        <begin position="57"/>
        <end position="66"/>
    </location>
</feature>
<feature type="region of interest" description="Disordered" evidence="5">
    <location>
        <begin position="1"/>
        <end position="98"/>
    </location>
</feature>
<dbReference type="InterPro" id="IPR001841">
    <property type="entry name" value="Znf_RING"/>
</dbReference>
<dbReference type="Proteomes" id="UP001437256">
    <property type="component" value="Unassembled WGS sequence"/>
</dbReference>
<dbReference type="PROSITE" id="PS00518">
    <property type="entry name" value="ZF_RING_1"/>
    <property type="match status" value="1"/>
</dbReference>
<evidence type="ECO:0000313" key="7">
    <source>
        <dbReference type="EMBL" id="KAL0062779.1"/>
    </source>
</evidence>
<comment type="caution">
    <text evidence="8">The sequence shown here is derived from an EMBL/GenBank/DDBJ whole genome shotgun (WGS) entry which is preliminary data.</text>
</comment>
<dbReference type="Pfam" id="PF13445">
    <property type="entry name" value="zf-RING_UBOX"/>
    <property type="match status" value="1"/>
</dbReference>
<evidence type="ECO:0000313" key="9">
    <source>
        <dbReference type="Proteomes" id="UP001437256"/>
    </source>
</evidence>
<dbReference type="GO" id="GO:0004497">
    <property type="term" value="F:monooxygenase activity"/>
    <property type="evidence" value="ECO:0007669"/>
    <property type="project" value="UniProtKB-KW"/>
</dbReference>
<keyword evidence="8" id="KW-0830">Ubiquinone</keyword>
<feature type="compositionally biased region" description="Acidic residues" evidence="5">
    <location>
        <begin position="79"/>
        <end position="96"/>
    </location>
</feature>
<gene>
    <name evidence="8" type="primary">COQ6_3</name>
    <name evidence="7" type="synonym">COQ6_2</name>
    <name evidence="7" type="ORF">AAF712_010317</name>
    <name evidence="8" type="ORF">AAF712_010352</name>
</gene>
<keyword evidence="2 4" id="KW-0863">Zinc-finger</keyword>
<evidence type="ECO:0000256" key="1">
    <source>
        <dbReference type="ARBA" id="ARBA00022723"/>
    </source>
</evidence>
<keyword evidence="8" id="KW-0012">Acyltransferase</keyword>
<dbReference type="EMBL" id="JBBXMP010000096">
    <property type="protein sequence ID" value="KAL0062814.1"/>
    <property type="molecule type" value="Genomic_DNA"/>
</dbReference>
<protein>
    <submittedName>
        <fullName evidence="8">Ubiquinone biosynthesis monooxygenase</fullName>
        <ecNumber evidence="8">2.3.2.27</ecNumber>
    </submittedName>
</protein>
<feature type="compositionally biased region" description="Basic and acidic residues" evidence="5">
    <location>
        <begin position="67"/>
        <end position="78"/>
    </location>
</feature>
<keyword evidence="9" id="KW-1185">Reference proteome</keyword>
<dbReference type="GO" id="GO:0061630">
    <property type="term" value="F:ubiquitin protein ligase activity"/>
    <property type="evidence" value="ECO:0007669"/>
    <property type="project" value="UniProtKB-EC"/>
</dbReference>
<accession>A0ABR2ZPH3</accession>
<dbReference type="EC" id="2.3.2.27" evidence="8"/>